<feature type="non-terminal residue" evidence="5">
    <location>
        <position position="1"/>
    </location>
</feature>
<dbReference type="PROSITE" id="PS51375">
    <property type="entry name" value="PPR"/>
    <property type="match status" value="5"/>
</dbReference>
<dbReference type="Pfam" id="PF12854">
    <property type="entry name" value="PPR_1"/>
    <property type="match status" value="1"/>
</dbReference>
<gene>
    <name evidence="5" type="ORF">C3L33_10007</name>
</gene>
<evidence type="ECO:0000256" key="4">
    <source>
        <dbReference type="SAM" id="MobiDB-lite"/>
    </source>
</evidence>
<proteinExistence type="inferred from homology"/>
<evidence type="ECO:0000313" key="5">
    <source>
        <dbReference type="EMBL" id="KAE9458094.1"/>
    </source>
</evidence>
<feature type="repeat" description="PPR" evidence="3">
    <location>
        <begin position="411"/>
        <end position="445"/>
    </location>
</feature>
<keyword evidence="2" id="KW-0677">Repeat</keyword>
<dbReference type="InterPro" id="IPR002885">
    <property type="entry name" value="PPR_rpt"/>
</dbReference>
<feature type="repeat" description="PPR" evidence="3">
    <location>
        <begin position="307"/>
        <end position="341"/>
    </location>
</feature>
<feature type="repeat" description="PPR" evidence="3">
    <location>
        <begin position="446"/>
        <end position="480"/>
    </location>
</feature>
<dbReference type="Proteomes" id="UP000428333">
    <property type="component" value="Linkage Group LG06"/>
</dbReference>
<dbReference type="GO" id="GO:0003729">
    <property type="term" value="F:mRNA binding"/>
    <property type="evidence" value="ECO:0007669"/>
    <property type="project" value="TreeGrafter"/>
</dbReference>
<dbReference type="AlphaFoldDB" id="A0A6A4LPK1"/>
<dbReference type="NCBIfam" id="TIGR00756">
    <property type="entry name" value="PPR"/>
    <property type="match status" value="5"/>
</dbReference>
<dbReference type="InterPro" id="IPR011990">
    <property type="entry name" value="TPR-like_helical_dom_sf"/>
</dbReference>
<name>A0A6A4LPK1_9ERIC</name>
<feature type="repeat" description="PPR" evidence="3">
    <location>
        <begin position="342"/>
        <end position="376"/>
    </location>
</feature>
<comment type="caution">
    <text evidence="5">The sequence shown here is derived from an EMBL/GenBank/DDBJ whole genome shotgun (WGS) entry which is preliminary data.</text>
</comment>
<dbReference type="Gene3D" id="1.25.40.10">
    <property type="entry name" value="Tetratricopeptide repeat domain"/>
    <property type="match status" value="3"/>
</dbReference>
<dbReference type="EMBL" id="QEFC01001434">
    <property type="protein sequence ID" value="KAE9458094.1"/>
    <property type="molecule type" value="Genomic_DNA"/>
</dbReference>
<evidence type="ECO:0000256" key="1">
    <source>
        <dbReference type="ARBA" id="ARBA00007626"/>
    </source>
</evidence>
<dbReference type="PANTHER" id="PTHR47933">
    <property type="entry name" value="PENTATRICOPEPTIDE REPEAT-CONTAINING PROTEIN 1, MITOCHONDRIAL"/>
    <property type="match status" value="1"/>
</dbReference>
<organism evidence="5 6">
    <name type="scientific">Rhododendron williamsianum</name>
    <dbReference type="NCBI Taxonomy" id="262921"/>
    <lineage>
        <taxon>Eukaryota</taxon>
        <taxon>Viridiplantae</taxon>
        <taxon>Streptophyta</taxon>
        <taxon>Embryophyta</taxon>
        <taxon>Tracheophyta</taxon>
        <taxon>Spermatophyta</taxon>
        <taxon>Magnoliopsida</taxon>
        <taxon>eudicotyledons</taxon>
        <taxon>Gunneridae</taxon>
        <taxon>Pentapetalae</taxon>
        <taxon>asterids</taxon>
        <taxon>Ericales</taxon>
        <taxon>Ericaceae</taxon>
        <taxon>Ericoideae</taxon>
        <taxon>Rhodoreae</taxon>
        <taxon>Rhododendron</taxon>
    </lineage>
</organism>
<protein>
    <recommendedName>
        <fullName evidence="7">Pentacotripeptide-repeat region of PRORP domain-containing protein</fullName>
    </recommendedName>
</protein>
<feature type="repeat" description="PPR" evidence="3">
    <location>
        <begin position="272"/>
        <end position="306"/>
    </location>
</feature>
<comment type="similarity">
    <text evidence="1">Belongs to the PPR family. P subfamily.</text>
</comment>
<dbReference type="Pfam" id="PF13041">
    <property type="entry name" value="PPR_2"/>
    <property type="match status" value="2"/>
</dbReference>
<dbReference type="PANTHER" id="PTHR47933:SF54">
    <property type="entry name" value="PENTACOTRIPEPTIDE-REPEAT REGION OF PRORP DOMAIN-CONTAINING PROTEIN"/>
    <property type="match status" value="1"/>
</dbReference>
<evidence type="ECO:0000256" key="2">
    <source>
        <dbReference type="ARBA" id="ARBA00022737"/>
    </source>
</evidence>
<dbReference type="OrthoDB" id="185373at2759"/>
<sequence>MHSRFHPLSLLSREIQRNFKFHFTTQPVTYPSDSRSVFSGFGSYKVEVSKFRFFSVGDYQREKELNFDTSTVYNPKPDKTDREQDESPSTDNDALTYQNLLKLQAHKPTDEIVRSLEKSSLSLNDDLVINVLQRHRSDWKPAYVFFNWVSGGRNGSWYFPGSDAYNEILDILGRMNRYAAAHKVEEAIEFFNKRKELGLEPDLVAFQTLLMCLCRYKHIEAAEFLFHSRQNEFPIEIKTMNIILNGWCVLGSLREAKRLWKDIVSSGKCKPDRFTYGTFINSLTKAGKATTALKLFRAMWEMGCDPDVTICNCVIDGLCFKKRIPEALAIFQEMNERGCLPNAATYNTLIKHLCKIRRMEKVYELLDEMEQKGGSCLPNARTCGFLLKSAKNAEEVPVILLRMERIGSKLTGDTYNLLLRLFMDWDHQERVKSLWGEMERDGLGPDRRSYTVMIHGHCDKGRIEEAMYYFNEMTSIGMVPEPRTKILVDAMNIKLKERLGEPRDTGVMKRDRRLQVQYEARRKNGKER</sequence>
<dbReference type="InterPro" id="IPR051240">
    <property type="entry name" value="Mito_RNA-Proc/Resp"/>
</dbReference>
<evidence type="ECO:0008006" key="7">
    <source>
        <dbReference type="Google" id="ProtNLM"/>
    </source>
</evidence>
<evidence type="ECO:0000313" key="6">
    <source>
        <dbReference type="Proteomes" id="UP000428333"/>
    </source>
</evidence>
<evidence type="ECO:0000256" key="3">
    <source>
        <dbReference type="PROSITE-ProRule" id="PRU00708"/>
    </source>
</evidence>
<keyword evidence="6" id="KW-1185">Reference proteome</keyword>
<reference evidence="5 6" key="1">
    <citation type="journal article" date="2019" name="Genome Biol. Evol.">
        <title>The Rhododendron genome and chromosomal organization provide insight into shared whole-genome duplications across the heath family (Ericaceae).</title>
        <authorList>
            <person name="Soza V.L."/>
            <person name="Lindsley D."/>
            <person name="Waalkes A."/>
            <person name="Ramage E."/>
            <person name="Patwardhan R.P."/>
            <person name="Burton J.N."/>
            <person name="Adey A."/>
            <person name="Kumar A."/>
            <person name="Qiu R."/>
            <person name="Shendure J."/>
            <person name="Hall B."/>
        </authorList>
    </citation>
    <scope>NUCLEOTIDE SEQUENCE [LARGE SCALE GENOMIC DNA]</scope>
    <source>
        <strain evidence="5">RSF 1966-606</strain>
    </source>
</reference>
<feature type="region of interest" description="Disordered" evidence="4">
    <location>
        <begin position="68"/>
        <end position="93"/>
    </location>
</feature>
<accession>A0A6A4LPK1</accession>